<accession>A0A2V2ZZN0</accession>
<evidence type="ECO:0000256" key="1">
    <source>
        <dbReference type="ARBA" id="ARBA00022729"/>
    </source>
</evidence>
<sequence length="663" mass="73371">MLHKRKKALIFLMSLSLFTIPQKSAFAETKEQYPISSGVQYKYSQEVINTHPQAINLLEINTADTYTQLDLSYPDPLNTLATTSAQAKRNHYEGHRVIGAINGSFFDMKSKLPMYLISYNNKLVNLGLTQFESEHYVNKPAAFGVDGSGKAQIEDYSLKVTMTHSGSTKEITSINKIREANELILYTPDNITRDPGTNQWGYEVIFTNASKNRDLAFGDRITGTVQAIRPFGDTTEPTIPEDGFILSAHGDKQEALKSLRPGETVQVDISIDSKWQNSKFMLASGPMLVNNGVYGLNMDPNNIRARERAPRTAIAIDKTQTKVFMVTVDGRQSGYSAGMTLPEFANYLIKIGAYKAINLDGGGSTAMAIRKQGQEYASLINRPSDGWERSVSSTLQVISTAPIGNPKYINAALSKSGELKAGTSVSVELKSVLDQFYNPLPKDLTKLKVTTTLGEVQGNTVTLSKPGQAVITVSYGEAVKKFTINVTEEATAFSDVPASYKYHKEITALTSQQIITGYPDGTFRPNTTISRMEAALLLTRALKLNTENVQDADFRDVPKDHKFYKEIAAVASQGIMVGKSENYFDLSSNLTRAEMAVILHRAFKLNGSEKVPFTDVTPETFGYYSISTLLANDITEGFPDNTYRPKESLNRFQFALFLYRILN</sequence>
<proteinExistence type="predicted"/>
<evidence type="ECO:0000259" key="3">
    <source>
        <dbReference type="PROSITE" id="PS51272"/>
    </source>
</evidence>
<dbReference type="EMBL" id="QGTW01000004">
    <property type="protein sequence ID" value="PWW29430.1"/>
    <property type="molecule type" value="Genomic_DNA"/>
</dbReference>
<evidence type="ECO:0000256" key="2">
    <source>
        <dbReference type="SAM" id="SignalP"/>
    </source>
</evidence>
<feature type="domain" description="SLH" evidence="3">
    <location>
        <begin position="553"/>
        <end position="608"/>
    </location>
</feature>
<protein>
    <submittedName>
        <fullName evidence="4">S-layer family protein</fullName>
    </submittedName>
</protein>
<feature type="domain" description="SLH" evidence="3">
    <location>
        <begin position="609"/>
        <end position="663"/>
    </location>
</feature>
<dbReference type="PANTHER" id="PTHR40446:SF2">
    <property type="entry name" value="N-ACETYLGLUCOSAMINE-1-PHOSPHODIESTER ALPHA-N-ACETYLGLUCOSAMINIDASE"/>
    <property type="match status" value="1"/>
</dbReference>
<evidence type="ECO:0000313" key="4">
    <source>
        <dbReference type="EMBL" id="PWW29430.1"/>
    </source>
</evidence>
<dbReference type="PROSITE" id="PS51272">
    <property type="entry name" value="SLH"/>
    <property type="match status" value="3"/>
</dbReference>
<organism evidence="4 5">
    <name type="scientific">Cytobacillus oceanisediminis</name>
    <dbReference type="NCBI Taxonomy" id="665099"/>
    <lineage>
        <taxon>Bacteria</taxon>
        <taxon>Bacillati</taxon>
        <taxon>Bacillota</taxon>
        <taxon>Bacilli</taxon>
        <taxon>Bacillales</taxon>
        <taxon>Bacillaceae</taxon>
        <taxon>Cytobacillus</taxon>
    </lineage>
</organism>
<feature type="domain" description="SLH" evidence="3">
    <location>
        <begin position="489"/>
        <end position="552"/>
    </location>
</feature>
<keyword evidence="1 2" id="KW-0732">Signal</keyword>
<dbReference type="OrthoDB" id="9809781at2"/>
<dbReference type="RefSeq" id="WP_110064499.1">
    <property type="nucleotide sequence ID" value="NZ_QGTW01000004.1"/>
</dbReference>
<name>A0A2V2ZZN0_9BACI</name>
<dbReference type="AlphaFoldDB" id="A0A2V2ZZN0"/>
<dbReference type="InterPro" id="IPR001119">
    <property type="entry name" value="SLH_dom"/>
</dbReference>
<dbReference type="Proteomes" id="UP000247150">
    <property type="component" value="Unassembled WGS sequence"/>
</dbReference>
<dbReference type="InterPro" id="IPR018711">
    <property type="entry name" value="NAGPA"/>
</dbReference>
<feature type="signal peptide" evidence="2">
    <location>
        <begin position="1"/>
        <end position="27"/>
    </location>
</feature>
<comment type="caution">
    <text evidence="4">The sequence shown here is derived from an EMBL/GenBank/DDBJ whole genome shotgun (WGS) entry which is preliminary data.</text>
</comment>
<feature type="chain" id="PRO_5016145382" evidence="2">
    <location>
        <begin position="28"/>
        <end position="663"/>
    </location>
</feature>
<dbReference type="PANTHER" id="PTHR40446">
    <property type="entry name" value="N-ACETYLGLUCOSAMINE-1-PHOSPHODIESTER ALPHA-N-ACETYLGLUCOSAMINIDASE"/>
    <property type="match status" value="1"/>
</dbReference>
<gene>
    <name evidence="4" type="ORF">DFO73_10461</name>
</gene>
<dbReference type="Pfam" id="PF00395">
    <property type="entry name" value="SLH"/>
    <property type="match status" value="3"/>
</dbReference>
<dbReference type="Pfam" id="PF09992">
    <property type="entry name" value="NAGPA"/>
    <property type="match status" value="1"/>
</dbReference>
<reference evidence="4 5" key="1">
    <citation type="submission" date="2018-05" db="EMBL/GenBank/DDBJ databases">
        <title>Freshwater and sediment microbial communities from various areas in North America, analyzing microbe dynamics in response to fracking.</title>
        <authorList>
            <person name="Lamendella R."/>
        </authorList>
    </citation>
    <scope>NUCLEOTIDE SEQUENCE [LARGE SCALE GENOMIC DNA]</scope>
    <source>
        <strain evidence="4 5">15_TX</strain>
    </source>
</reference>
<evidence type="ECO:0000313" key="5">
    <source>
        <dbReference type="Proteomes" id="UP000247150"/>
    </source>
</evidence>